<feature type="region of interest" description="Disordered" evidence="1">
    <location>
        <begin position="66"/>
        <end position="94"/>
    </location>
</feature>
<feature type="compositionally biased region" description="Basic and acidic residues" evidence="1">
    <location>
        <begin position="66"/>
        <end position="83"/>
    </location>
</feature>
<evidence type="ECO:0000313" key="2">
    <source>
        <dbReference type="EMBL" id="KZO97439.1"/>
    </source>
</evidence>
<name>A0A167N7Y9_CALVF</name>
<keyword evidence="3" id="KW-1185">Reference proteome</keyword>
<feature type="region of interest" description="Disordered" evidence="1">
    <location>
        <begin position="17"/>
        <end position="45"/>
    </location>
</feature>
<organism evidence="2 3">
    <name type="scientific">Calocera viscosa (strain TUFC12733)</name>
    <dbReference type="NCBI Taxonomy" id="1330018"/>
    <lineage>
        <taxon>Eukaryota</taxon>
        <taxon>Fungi</taxon>
        <taxon>Dikarya</taxon>
        <taxon>Basidiomycota</taxon>
        <taxon>Agaricomycotina</taxon>
        <taxon>Dacrymycetes</taxon>
        <taxon>Dacrymycetales</taxon>
        <taxon>Dacrymycetaceae</taxon>
        <taxon>Calocera</taxon>
    </lineage>
</organism>
<dbReference type="OrthoDB" id="10469713at2759"/>
<protein>
    <submittedName>
        <fullName evidence="2">Uncharacterized protein</fullName>
    </submittedName>
</protein>
<feature type="compositionally biased region" description="Acidic residues" evidence="1">
    <location>
        <begin position="265"/>
        <end position="282"/>
    </location>
</feature>
<dbReference type="EMBL" id="KV417280">
    <property type="protein sequence ID" value="KZO97439.1"/>
    <property type="molecule type" value="Genomic_DNA"/>
</dbReference>
<feature type="region of interest" description="Disordered" evidence="1">
    <location>
        <begin position="235"/>
        <end position="321"/>
    </location>
</feature>
<dbReference type="Proteomes" id="UP000076738">
    <property type="component" value="Unassembled WGS sequence"/>
</dbReference>
<sequence>MSIFDYDLYEAYTRERKPLPKRTRPGVPLPVNRSEIQERAQNREVDPVDSLVLSALEEPLDALARPADEVTKNRSRPKKELRQRNNGPIFGTPAPSFQFGHQAASPFNFKALSAALDDVEQEKNPAASDVNSQTPLEDEADDIYIPPEITGPLTQAEQDAIDALNFLLSSATLSTPPQEVPSQPIQTIPFSLPASLEPFERRLTTVHSAVSLPDDPEFKEVKLAAQSWKPGTISPLFKRASTVPPPEGKSFESTARVKHDLLAPSEDEELLWTDEDSDDEDVQSGSQSRPSEKSFEKLLEEVGRTGPVAHQKSHVRSTGEVVDDDIWNRSVMAEAEQSS</sequence>
<evidence type="ECO:0000256" key="1">
    <source>
        <dbReference type="SAM" id="MobiDB-lite"/>
    </source>
</evidence>
<accession>A0A167N7Y9</accession>
<feature type="compositionally biased region" description="Basic and acidic residues" evidence="1">
    <location>
        <begin position="290"/>
        <end position="303"/>
    </location>
</feature>
<feature type="compositionally biased region" description="Basic and acidic residues" evidence="1">
    <location>
        <begin position="35"/>
        <end position="45"/>
    </location>
</feature>
<proteinExistence type="predicted"/>
<gene>
    <name evidence="2" type="ORF">CALVIDRAFT_597724</name>
</gene>
<dbReference type="AlphaFoldDB" id="A0A167N7Y9"/>
<reference evidence="2 3" key="1">
    <citation type="journal article" date="2016" name="Mol. Biol. Evol.">
        <title>Comparative Genomics of Early-Diverging Mushroom-Forming Fungi Provides Insights into the Origins of Lignocellulose Decay Capabilities.</title>
        <authorList>
            <person name="Nagy L.G."/>
            <person name="Riley R."/>
            <person name="Tritt A."/>
            <person name="Adam C."/>
            <person name="Daum C."/>
            <person name="Floudas D."/>
            <person name="Sun H."/>
            <person name="Yadav J.S."/>
            <person name="Pangilinan J."/>
            <person name="Larsson K.H."/>
            <person name="Matsuura K."/>
            <person name="Barry K."/>
            <person name="Labutti K."/>
            <person name="Kuo R."/>
            <person name="Ohm R.A."/>
            <person name="Bhattacharya S.S."/>
            <person name="Shirouzu T."/>
            <person name="Yoshinaga Y."/>
            <person name="Martin F.M."/>
            <person name="Grigoriev I.V."/>
            <person name="Hibbett D.S."/>
        </authorList>
    </citation>
    <scope>NUCLEOTIDE SEQUENCE [LARGE SCALE GENOMIC DNA]</scope>
    <source>
        <strain evidence="2 3">TUFC12733</strain>
    </source>
</reference>
<evidence type="ECO:0000313" key="3">
    <source>
        <dbReference type="Proteomes" id="UP000076738"/>
    </source>
</evidence>